<dbReference type="SUPFAM" id="SSF50978">
    <property type="entry name" value="WD40 repeat-like"/>
    <property type="match status" value="3"/>
</dbReference>
<feature type="repeat" description="WD" evidence="3">
    <location>
        <begin position="1664"/>
        <end position="1705"/>
    </location>
</feature>
<feature type="domain" description="NACHT" evidence="5">
    <location>
        <begin position="696"/>
        <end position="861"/>
    </location>
</feature>
<dbReference type="Pfam" id="PF00400">
    <property type="entry name" value="WD40"/>
    <property type="match status" value="14"/>
</dbReference>
<dbReference type="OrthoDB" id="538223at2759"/>
<feature type="repeat" description="WD" evidence="3">
    <location>
        <begin position="1412"/>
        <end position="1447"/>
    </location>
</feature>
<dbReference type="Pfam" id="PF00805">
    <property type="entry name" value="Pentapeptide"/>
    <property type="match status" value="1"/>
</dbReference>
<feature type="compositionally biased region" description="Polar residues" evidence="4">
    <location>
        <begin position="119"/>
        <end position="128"/>
    </location>
</feature>
<dbReference type="InterPro" id="IPR001680">
    <property type="entry name" value="WD40_rpt"/>
</dbReference>
<evidence type="ECO:0000313" key="8">
    <source>
        <dbReference type="Proteomes" id="UP000738325"/>
    </source>
</evidence>
<feature type="repeat" description="WD" evidence="3">
    <location>
        <begin position="1622"/>
        <end position="1658"/>
    </location>
</feature>
<reference evidence="7" key="1">
    <citation type="journal article" date="2020" name="Fungal Divers.">
        <title>Resolving the Mortierellaceae phylogeny through synthesis of multi-gene phylogenetics and phylogenomics.</title>
        <authorList>
            <person name="Vandepol N."/>
            <person name="Liber J."/>
            <person name="Desiro A."/>
            <person name="Na H."/>
            <person name="Kennedy M."/>
            <person name="Barry K."/>
            <person name="Grigoriev I.V."/>
            <person name="Miller A.N."/>
            <person name="O'Donnell K."/>
            <person name="Stajich J.E."/>
            <person name="Bonito G."/>
        </authorList>
    </citation>
    <scope>NUCLEOTIDE SEQUENCE</scope>
    <source>
        <strain evidence="7">REB-010B</strain>
    </source>
</reference>
<dbReference type="Gene3D" id="3.40.50.300">
    <property type="entry name" value="P-loop containing nucleotide triphosphate hydrolases"/>
    <property type="match status" value="1"/>
</dbReference>
<comment type="caution">
    <text evidence="7">The sequence shown here is derived from an EMBL/GenBank/DDBJ whole genome shotgun (WGS) entry which is preliminary data.</text>
</comment>
<feature type="repeat" description="WD" evidence="3">
    <location>
        <begin position="1538"/>
        <end position="1579"/>
    </location>
</feature>
<dbReference type="PROSITE" id="PS50082">
    <property type="entry name" value="WD_REPEATS_2"/>
    <property type="match status" value="14"/>
</dbReference>
<dbReference type="PANTHER" id="PTHR19879">
    <property type="entry name" value="TRANSCRIPTION INITIATION FACTOR TFIID"/>
    <property type="match status" value="1"/>
</dbReference>
<dbReference type="Gene3D" id="2.130.10.10">
    <property type="entry name" value="YVTN repeat-like/Quinoprotein amine dehydrogenase"/>
    <property type="match status" value="5"/>
</dbReference>
<dbReference type="InterPro" id="IPR027417">
    <property type="entry name" value="P-loop_NTPase"/>
</dbReference>
<evidence type="ECO:0000256" key="2">
    <source>
        <dbReference type="ARBA" id="ARBA00022737"/>
    </source>
</evidence>
<protein>
    <submittedName>
        <fullName evidence="7">Uncharacterized protein</fullName>
    </submittedName>
</protein>
<dbReference type="PROSITE" id="PS00678">
    <property type="entry name" value="WD_REPEATS_1"/>
    <property type="match status" value="12"/>
</dbReference>
<dbReference type="InterPro" id="IPR019775">
    <property type="entry name" value="WD40_repeat_CS"/>
</dbReference>
<dbReference type="EMBL" id="JAAAIP010000183">
    <property type="protein sequence ID" value="KAG0323621.1"/>
    <property type="molecule type" value="Genomic_DNA"/>
</dbReference>
<keyword evidence="2" id="KW-0677">Repeat</keyword>
<dbReference type="SUPFAM" id="SSF52540">
    <property type="entry name" value="P-loop containing nucleoside triphosphate hydrolases"/>
    <property type="match status" value="1"/>
</dbReference>
<keyword evidence="1 3" id="KW-0853">WD repeat</keyword>
<gene>
    <name evidence="7" type="ORF">BGZ99_002676</name>
</gene>
<feature type="repeat" description="WD" evidence="3">
    <location>
        <begin position="1496"/>
        <end position="1537"/>
    </location>
</feature>
<feature type="repeat" description="WD" evidence="3">
    <location>
        <begin position="1790"/>
        <end position="1831"/>
    </location>
</feature>
<sequence length="1919" mass="212128">MEWFRSSRPAKDALELANVNLKIARSTQDRKQALKYCKIAKKELERIDVSGSSMHLDQIIAAYREHGGIMDKLGFNDKAIKSYRMADKLEQYLPRTPVPQRVTVIAQPLPLSPTKDSPIRNSASTSPATPVGDRLLSSLKIVDAPDYVSSSAPTGVSVVSQPMPIPGHNLELVPATIFAKDFHPRLYEGALPRPDEDLTETRQLAYCLALLQASPSSTDSLKEPARTWLHNTKANQDEQERLKAMATDLLLEFMRDTLKDEKTTAEITCIAPVLESNNFRSLLGALVTNIRDSPLLHVHALEGLDRVIECATPGSMDPDDLIRILEYLKLCLEGTHQQSLDHIYRLTRTVSYILDAMVDSEIKDLDRVKLHTPLMLYAKELKKNTDPYMVFQAAYAFQALLRVPDDEERWQTVLRHTGTVLKGAGRLFSAAKGFNVGDFIDAIQGGLEGASQLFQAVGDAYDDFSALKDSGQDLMEALITSFSQQRDWYPMLRGIDTLLQDGELTKVKAMVCNAPCRRELAFQWGLCQRLGSLAADSTWDIDSQEGAVAFLGEIYQNDAVWGQEVKVKQCVLDILMQLASLSGGAKQAAEHLLLAFRDDNDAGKRALCEASQKEGPSSHLWKVALPPLSSSPLLDRVQKTPAVEADLRRLARNRLEELGDAIYIAPEAKSHRQAGDNDLFDLTTKTREFLDSNRKVLLLWGDSGAGKSTFNKELERELWNDYMNCEDRILRKTKKIPIFVSLPAVDKSETDLIGRQLREDYFEEAQIKELKANREFVLICDGYDECQQMRNLYNINKLNRPGQWNAHMVISCRSEYLGNDYRYLFQPEDRQGQTGKTLMQEAVIAPFSTERIQAYIEKYVITEAPNWEVSDYLQVFDRIPSLRELVTNPFLLTLSLRVLPDMTDLRENMSFMKITRVMLYDRFLDHWVDQGKERLIKRELVGDDKEAFEALCDDSFSQSAILFVKELAVAIFKNQDGTPVVEYSHNREKDSWKTKFFGRDNEKKLLREACPLRRDGNQFRFIHQSILEYGLARAVFEPQLGEEYGTNEQETIAAAGERSEYQGTENDMSVATASALDVDSPLLWKSFVNKPAVLHFLAERATQEPVFKRQLHDFIECSKTDKKWSIAAANSITILIRAGVRFNEADLKGIQISGADLSGGQFDSAELQGADLRNVNFRDIWLRQANLSNALMSGAQFGELPYLEQDSMVRSCEYSPDGANYIAGLDSGAICVYDTATWVKTHTLQGHTKRIRSVIYSPSGHQIASSSDDKTVRLWDAQTGSLEHKLIGHTSSISSLTYSPDGHQIASGSRDNIVRLWDPQTGSSGPILSGHTNKITSVRYSPSGHQIASASRDRTVRLWDTQSGSPGLILSGHTGIVNSVIYSPSGHQIASASSDLTVRLWDAQTGSLTSILNGHTDNVTSVIYSPNGLQIASGSSDDTVRLWDVQTASPGPVLTGHTHWISAVTFSPNSHQIASGSFDKTVRLWDAQTGSPGPTLSGHTSRISSVTFSPNGNQIASGSRDRTVRLWNAQIGSPTHSLSQHTGSINNVIYSPDGRQIASGSRDFTVRLWDAQTGAPGPTLSGHTDGVRCTAYSPSGRQIASGSFDKTVRLWDVQTGSLDRILSGHTHVVGNVTYSPSGQQIATGSYDKTVRLWDAQSGAPGPILSGHTDIITRVVYSPSGHQLASGGGDGTVRLWDAQTGTPGHILTGHTENVTCVAYSPSGHQIASGGYDQIVRLWDTQTGSPGPILSGHTRNIARLLYSPSGHQIASGSVDNTVRLWDTETGAPGHTLSGHTGRITGLTYSSSGRQVASGAYDKTIRLWDVDSGQCLLVVDDAHGVTGRLAWKVTLRGIFFAICCDNSVRSWKLIESEDHYRAHLRWRSVHDGLSVSDTSIQDAQGLSRVNVQLLQQRGAMGDPTLP</sequence>
<feature type="repeat" description="WD" evidence="3">
    <location>
        <begin position="1286"/>
        <end position="1318"/>
    </location>
</feature>
<dbReference type="PANTHER" id="PTHR19879:SF9">
    <property type="entry name" value="TRANSCRIPTION INITIATION FACTOR TFIID SUBUNIT 5"/>
    <property type="match status" value="1"/>
</dbReference>
<feature type="domain" description="Arm-like repeat" evidence="6">
    <location>
        <begin position="229"/>
        <end position="620"/>
    </location>
</feature>
<dbReference type="InterPro" id="IPR001646">
    <property type="entry name" value="5peptide_repeat"/>
</dbReference>
<feature type="repeat" description="WD" evidence="3">
    <location>
        <begin position="1580"/>
        <end position="1621"/>
    </location>
</feature>
<feature type="region of interest" description="Disordered" evidence="4">
    <location>
        <begin position="110"/>
        <end position="130"/>
    </location>
</feature>
<keyword evidence="8" id="KW-1185">Reference proteome</keyword>
<evidence type="ECO:0000256" key="3">
    <source>
        <dbReference type="PROSITE-ProRule" id="PRU00221"/>
    </source>
</evidence>
<name>A0A9P6UX51_9FUNG</name>
<evidence type="ECO:0000313" key="7">
    <source>
        <dbReference type="EMBL" id="KAG0323621.1"/>
    </source>
</evidence>
<dbReference type="InterPro" id="IPR056251">
    <property type="entry name" value="Arm_rpt_dom"/>
</dbReference>
<feature type="repeat" description="WD" evidence="3">
    <location>
        <begin position="1454"/>
        <end position="1495"/>
    </location>
</feature>
<evidence type="ECO:0000259" key="5">
    <source>
        <dbReference type="Pfam" id="PF05729"/>
    </source>
</evidence>
<evidence type="ECO:0000256" key="1">
    <source>
        <dbReference type="ARBA" id="ARBA00022574"/>
    </source>
</evidence>
<dbReference type="InterPro" id="IPR007111">
    <property type="entry name" value="NACHT_NTPase"/>
</dbReference>
<dbReference type="PRINTS" id="PR00320">
    <property type="entry name" value="GPROTEINBRPT"/>
</dbReference>
<dbReference type="PROSITE" id="PS50294">
    <property type="entry name" value="WD_REPEATS_REGION"/>
    <property type="match status" value="14"/>
</dbReference>
<dbReference type="SUPFAM" id="SSF141571">
    <property type="entry name" value="Pentapeptide repeat-like"/>
    <property type="match status" value="1"/>
</dbReference>
<feature type="repeat" description="WD" evidence="3">
    <location>
        <begin position="1370"/>
        <end position="1411"/>
    </location>
</feature>
<dbReference type="Pfam" id="PF23948">
    <property type="entry name" value="ARM_5"/>
    <property type="match status" value="1"/>
</dbReference>
<feature type="repeat" description="WD" evidence="3">
    <location>
        <begin position="1244"/>
        <end position="1285"/>
    </location>
</feature>
<dbReference type="InterPro" id="IPR015943">
    <property type="entry name" value="WD40/YVTN_repeat-like_dom_sf"/>
</dbReference>
<dbReference type="InterPro" id="IPR036322">
    <property type="entry name" value="WD40_repeat_dom_sf"/>
</dbReference>
<evidence type="ECO:0000256" key="4">
    <source>
        <dbReference type="SAM" id="MobiDB-lite"/>
    </source>
</evidence>
<feature type="repeat" description="WD" evidence="3">
    <location>
        <begin position="1748"/>
        <end position="1789"/>
    </location>
</feature>
<dbReference type="Gene3D" id="2.160.20.80">
    <property type="entry name" value="E3 ubiquitin-protein ligase SopA"/>
    <property type="match status" value="1"/>
</dbReference>
<dbReference type="Proteomes" id="UP000738325">
    <property type="component" value="Unassembled WGS sequence"/>
</dbReference>
<proteinExistence type="predicted"/>
<dbReference type="InterPro" id="IPR020472">
    <property type="entry name" value="WD40_PAC1"/>
</dbReference>
<feature type="repeat" description="WD" evidence="3">
    <location>
        <begin position="1706"/>
        <end position="1743"/>
    </location>
</feature>
<evidence type="ECO:0000259" key="6">
    <source>
        <dbReference type="Pfam" id="PF23948"/>
    </source>
</evidence>
<dbReference type="Pfam" id="PF05729">
    <property type="entry name" value="NACHT"/>
    <property type="match status" value="1"/>
</dbReference>
<dbReference type="SMART" id="SM00320">
    <property type="entry name" value="WD40"/>
    <property type="match status" value="15"/>
</dbReference>
<accession>A0A9P6UX51</accession>
<dbReference type="CDD" id="cd00200">
    <property type="entry name" value="WD40"/>
    <property type="match status" value="2"/>
</dbReference>
<feature type="repeat" description="WD" evidence="3">
    <location>
        <begin position="1328"/>
        <end position="1365"/>
    </location>
</feature>
<organism evidence="7 8">
    <name type="scientific">Dissophora globulifera</name>
    <dbReference type="NCBI Taxonomy" id="979702"/>
    <lineage>
        <taxon>Eukaryota</taxon>
        <taxon>Fungi</taxon>
        <taxon>Fungi incertae sedis</taxon>
        <taxon>Mucoromycota</taxon>
        <taxon>Mortierellomycotina</taxon>
        <taxon>Mortierellomycetes</taxon>
        <taxon>Mortierellales</taxon>
        <taxon>Mortierellaceae</taxon>
        <taxon>Dissophora</taxon>
    </lineage>
</organism>